<proteinExistence type="predicted"/>
<feature type="non-terminal residue" evidence="1">
    <location>
        <position position="340"/>
    </location>
</feature>
<reference evidence="1" key="1">
    <citation type="journal article" date="2015" name="Nature">
        <title>Complex archaea that bridge the gap between prokaryotes and eukaryotes.</title>
        <authorList>
            <person name="Spang A."/>
            <person name="Saw J.H."/>
            <person name="Jorgensen S.L."/>
            <person name="Zaremba-Niedzwiedzka K."/>
            <person name="Martijn J."/>
            <person name="Lind A.E."/>
            <person name="van Eijk R."/>
            <person name="Schleper C."/>
            <person name="Guy L."/>
            <person name="Ettema T.J."/>
        </authorList>
    </citation>
    <scope>NUCLEOTIDE SEQUENCE</scope>
</reference>
<comment type="caution">
    <text evidence="1">The sequence shown here is derived from an EMBL/GenBank/DDBJ whole genome shotgun (WGS) entry which is preliminary data.</text>
</comment>
<organism evidence="1">
    <name type="scientific">marine sediment metagenome</name>
    <dbReference type="NCBI Taxonomy" id="412755"/>
    <lineage>
        <taxon>unclassified sequences</taxon>
        <taxon>metagenomes</taxon>
        <taxon>ecological metagenomes</taxon>
    </lineage>
</organism>
<dbReference type="AlphaFoldDB" id="A0A0F9ITH5"/>
<name>A0A0F9ITH5_9ZZZZ</name>
<gene>
    <name evidence="1" type="ORF">LCGC14_1905360</name>
</gene>
<protein>
    <submittedName>
        <fullName evidence="1">Uncharacterized protein</fullName>
    </submittedName>
</protein>
<evidence type="ECO:0000313" key="1">
    <source>
        <dbReference type="EMBL" id="KKL90377.1"/>
    </source>
</evidence>
<sequence length="340" mass="36082">MAYVKLEDNYGRIIHVPVFNESEDGSGTWHVPVCDTSGYLKVAMQSVLDNILWKIGTDDDFVFVLNSAGLSADAELADVIVGTSDHPGVAANSLIGSNITASGDILLLVNKGGNSIAAFWADGSTGDVALLAATGQSVDFYVGGTKFMDISNNGTITTFLGLSGDYFRIGDAGTTDHAINSEDDLMVTGDFEVDGTSYIDGQSTFANHLTLGSGVQIHGHTATDAKNQFMARNRGVADVEIAAMHEANDPYWSFNSGEDGRQVAFEYGNIPITNFKVVKVTKAHGSDLFDAGAATDNATIWTQPVDTVLIHAMMRLETQFAGTGPISDLRVTMGLVGYDD</sequence>
<dbReference type="EMBL" id="LAZR01020024">
    <property type="protein sequence ID" value="KKL90377.1"/>
    <property type="molecule type" value="Genomic_DNA"/>
</dbReference>
<accession>A0A0F9ITH5</accession>